<dbReference type="HOGENOM" id="CLU_013446_10_6_0"/>
<dbReference type="GO" id="GO:0005886">
    <property type="term" value="C:plasma membrane"/>
    <property type="evidence" value="ECO:0007669"/>
    <property type="project" value="TreeGrafter"/>
</dbReference>
<evidence type="ECO:0000256" key="2">
    <source>
        <dbReference type="ARBA" id="ARBA00022741"/>
    </source>
</evidence>
<evidence type="ECO:0000256" key="3">
    <source>
        <dbReference type="ARBA" id="ARBA00022840"/>
    </source>
</evidence>
<keyword evidence="6" id="KW-1185">Reference proteome</keyword>
<evidence type="ECO:0000259" key="4">
    <source>
        <dbReference type="PROSITE" id="PS00662"/>
    </source>
</evidence>
<dbReference type="SUPFAM" id="SSF52540">
    <property type="entry name" value="P-loop containing nucleoside triphosphate hydrolases"/>
    <property type="match status" value="1"/>
</dbReference>
<dbReference type="AlphaFoldDB" id="D1B5J6"/>
<dbReference type="STRING" id="525903.Taci_1055"/>
<dbReference type="Gene3D" id="3.40.50.300">
    <property type="entry name" value="P-loop containing nucleotide triphosphate hydrolases"/>
    <property type="match status" value="1"/>
</dbReference>
<evidence type="ECO:0000313" key="5">
    <source>
        <dbReference type="EMBL" id="ACZ19287.1"/>
    </source>
</evidence>
<dbReference type="PANTHER" id="PTHR30258:SF1">
    <property type="entry name" value="PROTEIN TRANSPORT PROTEIN HOFB HOMOLOG"/>
    <property type="match status" value="1"/>
</dbReference>
<dbReference type="EMBL" id="CP001818">
    <property type="protein sequence ID" value="ACZ19287.1"/>
    <property type="molecule type" value="Genomic_DNA"/>
</dbReference>
<dbReference type="GO" id="GO:0005524">
    <property type="term" value="F:ATP binding"/>
    <property type="evidence" value="ECO:0007669"/>
    <property type="project" value="UniProtKB-KW"/>
</dbReference>
<dbReference type="Gene3D" id="3.30.450.90">
    <property type="match status" value="1"/>
</dbReference>
<sequence length="559" mass="61881">MTTETKHLRLGDILIQAGVLTESTLEAALAEQKMSSMRLGEILVKNGWVSEKHLAEALSRQLKVPLVSLSRYRPTPEVLKIVPENLARRLDVVPLSILENDKLLVATADPLNVMALDELKMATGREIDISIATASEIRRAFDQFYRVQATLEEAMVEVMDEKRGAESSLNLVDVSADDAPVVKLVNSIMEQAVKEGTSDIHIEVFERSARVRYRIDGALFDSLEYPRNLHPAVCSRIKIMSGMDISERRKPQDGRILVKVGNKRVDLRVSSLPALFGEKIVMRLLDQENAMVGLEKLGFEPNEKALLEDMISLPYGIILVTGPTGSGKSTTLYSLLEVMNTPDVNIITVEDPVEYTMPGITQVQVNEKAGLTFSETLRSILRQDPDKIMLGEIRDQETAQLAIRAALTGHLVLSTLHTNDAPSAVARLLDMGIQPFMVSSAVVGVVAQRLARRLCNFCKREMEIPPSVARSLDLPEGTRVFAPVGCDECRNTGYKGRTALFEIMMVDEEIKRAIAEGAPVYEIRKLAISKGMTTLRRAGIKKVLDGITSIEEMMTETMQ</sequence>
<gene>
    <name evidence="5" type="ordered locus">Taci_1055</name>
</gene>
<dbReference type="FunFam" id="3.30.300.160:FF:000002">
    <property type="entry name" value="Type II secretion system protein E"/>
    <property type="match status" value="1"/>
</dbReference>
<proteinExistence type="inferred from homology"/>
<dbReference type="OrthoDB" id="9808272at2"/>
<dbReference type="Gene3D" id="1.10.40.70">
    <property type="match status" value="1"/>
</dbReference>
<reference evidence="5 6" key="1">
    <citation type="journal article" date="2009" name="Stand. Genomic Sci.">
        <title>Complete genome sequence of Thermanaerovibrio acidaminovorans type strain (Su883).</title>
        <authorList>
            <person name="Chovatia M."/>
            <person name="Sikorski J."/>
            <person name="Schroder M."/>
            <person name="Lapidus A."/>
            <person name="Nolan M."/>
            <person name="Tice H."/>
            <person name="Glavina Del Rio T."/>
            <person name="Copeland A."/>
            <person name="Cheng J.F."/>
            <person name="Lucas S."/>
            <person name="Chen F."/>
            <person name="Bruce D."/>
            <person name="Goodwin L."/>
            <person name="Pitluck S."/>
            <person name="Ivanova N."/>
            <person name="Mavromatis K."/>
            <person name="Ovchinnikova G."/>
            <person name="Pati A."/>
            <person name="Chen A."/>
            <person name="Palaniappan K."/>
            <person name="Land M."/>
            <person name="Hauser L."/>
            <person name="Chang Y.J."/>
            <person name="Jeffries C.D."/>
            <person name="Chain P."/>
            <person name="Saunders E."/>
            <person name="Detter J.C."/>
            <person name="Brettin T."/>
            <person name="Rohde M."/>
            <person name="Goker M."/>
            <person name="Spring S."/>
            <person name="Bristow J."/>
            <person name="Markowitz V."/>
            <person name="Hugenholtz P."/>
            <person name="Kyrpides N.C."/>
            <person name="Klenk H.P."/>
            <person name="Eisen J.A."/>
        </authorList>
    </citation>
    <scope>NUCLEOTIDE SEQUENCE [LARGE SCALE GENOMIC DNA]</scope>
    <source>
        <strain evidence="6">ATCC 49978 / DSM 6589 / Su883</strain>
    </source>
</reference>
<dbReference type="FunFam" id="3.30.450.90:FF:000001">
    <property type="entry name" value="Type II secretion system ATPase GspE"/>
    <property type="match status" value="1"/>
</dbReference>
<dbReference type="PATRIC" id="fig|525903.6.peg.1053"/>
<dbReference type="RefSeq" id="WP_012869802.1">
    <property type="nucleotide sequence ID" value="NC_013522.1"/>
</dbReference>
<evidence type="ECO:0000313" key="6">
    <source>
        <dbReference type="Proteomes" id="UP000002030"/>
    </source>
</evidence>
<dbReference type="eggNOG" id="COG2804">
    <property type="taxonomic scope" value="Bacteria"/>
</dbReference>
<dbReference type="Pfam" id="PF00437">
    <property type="entry name" value="T2SSE"/>
    <property type="match status" value="1"/>
</dbReference>
<dbReference type="EnsemblBacteria" id="ACZ19287">
    <property type="protein sequence ID" value="ACZ19287"/>
    <property type="gene ID" value="Taci_1055"/>
</dbReference>
<organism evidence="5 6">
    <name type="scientific">Thermanaerovibrio acidaminovorans (strain ATCC 49978 / DSM 6589 / Su883)</name>
    <name type="common">Selenomonas acidaminovorans</name>
    <dbReference type="NCBI Taxonomy" id="525903"/>
    <lineage>
        <taxon>Bacteria</taxon>
        <taxon>Thermotogati</taxon>
        <taxon>Synergistota</taxon>
        <taxon>Synergistia</taxon>
        <taxon>Synergistales</taxon>
        <taxon>Synergistaceae</taxon>
        <taxon>Thermanaerovibrio</taxon>
    </lineage>
</organism>
<dbReference type="InterPro" id="IPR027417">
    <property type="entry name" value="P-loop_NTPase"/>
</dbReference>
<keyword evidence="3" id="KW-0067">ATP-binding</keyword>
<keyword evidence="2" id="KW-0547">Nucleotide-binding</keyword>
<name>D1B5J6_THEAS</name>
<dbReference type="InterPro" id="IPR007831">
    <property type="entry name" value="T2SS_GspE_N"/>
</dbReference>
<protein>
    <submittedName>
        <fullName evidence="5">Type II secretion system protein E</fullName>
    </submittedName>
</protein>
<evidence type="ECO:0000256" key="1">
    <source>
        <dbReference type="ARBA" id="ARBA00006611"/>
    </source>
</evidence>
<dbReference type="PROSITE" id="PS00662">
    <property type="entry name" value="T2SP_E"/>
    <property type="match status" value="1"/>
</dbReference>
<dbReference type="InterPro" id="IPR037257">
    <property type="entry name" value="T2SS_E_N_sf"/>
</dbReference>
<dbReference type="Proteomes" id="UP000002030">
    <property type="component" value="Chromosome"/>
</dbReference>
<dbReference type="GO" id="GO:0016887">
    <property type="term" value="F:ATP hydrolysis activity"/>
    <property type="evidence" value="ECO:0007669"/>
    <property type="project" value="TreeGrafter"/>
</dbReference>
<feature type="domain" description="Bacterial type II secretion system protein E" evidence="4">
    <location>
        <begin position="381"/>
        <end position="395"/>
    </location>
</feature>
<dbReference type="InterPro" id="IPR001482">
    <property type="entry name" value="T2SS/T4SS_dom"/>
</dbReference>
<accession>D1B5J6</accession>
<dbReference type="CDD" id="cd01129">
    <property type="entry name" value="PulE-GspE-like"/>
    <property type="match status" value="1"/>
</dbReference>
<dbReference type="KEGG" id="tai:Taci_1055"/>
<dbReference type="SUPFAM" id="SSF160246">
    <property type="entry name" value="EspE N-terminal domain-like"/>
    <property type="match status" value="1"/>
</dbReference>
<dbReference type="PANTHER" id="PTHR30258">
    <property type="entry name" value="TYPE II SECRETION SYSTEM PROTEIN GSPE-RELATED"/>
    <property type="match status" value="1"/>
</dbReference>
<dbReference type="FunFam" id="3.40.50.300:FF:000398">
    <property type="entry name" value="Type IV pilus assembly ATPase PilB"/>
    <property type="match status" value="1"/>
</dbReference>
<comment type="similarity">
    <text evidence="1">Belongs to the GSP E family.</text>
</comment>
<dbReference type="Gene3D" id="3.30.300.160">
    <property type="entry name" value="Type II secretion system, protein E, N-terminal domain"/>
    <property type="match status" value="1"/>
</dbReference>
<dbReference type="Pfam" id="PF05157">
    <property type="entry name" value="MshEN"/>
    <property type="match status" value="1"/>
</dbReference>